<dbReference type="GO" id="GO:0016787">
    <property type="term" value="F:hydrolase activity"/>
    <property type="evidence" value="ECO:0007669"/>
    <property type="project" value="UniProtKB-KW"/>
</dbReference>
<dbReference type="InterPro" id="IPR020476">
    <property type="entry name" value="Nudix_hydrolase"/>
</dbReference>
<evidence type="ECO:0000256" key="1">
    <source>
        <dbReference type="ARBA" id="ARBA00001946"/>
    </source>
</evidence>
<proteinExistence type="inferred from homology"/>
<dbReference type="PANTHER" id="PTHR43046">
    <property type="entry name" value="GDP-MANNOSE MANNOSYL HYDROLASE"/>
    <property type="match status" value="1"/>
</dbReference>
<dbReference type="AlphaFoldDB" id="A0A7H0H6S8"/>
<dbReference type="PROSITE" id="PS00893">
    <property type="entry name" value="NUDIX_BOX"/>
    <property type="match status" value="1"/>
</dbReference>
<evidence type="ECO:0000259" key="7">
    <source>
        <dbReference type="PROSITE" id="PS51462"/>
    </source>
</evidence>
<accession>A0A7H0H6S8</accession>
<feature type="compositionally biased region" description="Basic residues" evidence="6">
    <location>
        <begin position="1"/>
        <end position="10"/>
    </location>
</feature>
<sequence>MRSGYRRRLARTREPGRSARYHRGVTDVPLPGADWEVGPDGMPWRQAARVLLLDADFRILLVQAHDAHEPERTWWFTVGGGIDAGETPRDTALREVAEETGLRLDPADLVGPVASRSATFDFFARHVRQDEVFFLARLERPSGEFDTSGWTDVERAFLDGFGWFSVDDLEALEVEVFPPELPALLTELRDGWDGVLRVLPDQWD</sequence>
<keyword evidence="3 5" id="KW-0378">Hydrolase</keyword>
<organism evidence="8 9">
    <name type="scientific">Tessaracoccus defluvii</name>
    <dbReference type="NCBI Taxonomy" id="1285901"/>
    <lineage>
        <taxon>Bacteria</taxon>
        <taxon>Bacillati</taxon>
        <taxon>Actinomycetota</taxon>
        <taxon>Actinomycetes</taxon>
        <taxon>Propionibacteriales</taxon>
        <taxon>Propionibacteriaceae</taxon>
        <taxon>Tessaracoccus</taxon>
    </lineage>
</organism>
<evidence type="ECO:0000256" key="4">
    <source>
        <dbReference type="ARBA" id="ARBA00022842"/>
    </source>
</evidence>
<dbReference type="CDD" id="cd04685">
    <property type="entry name" value="NUDIX_Hydrolase"/>
    <property type="match status" value="1"/>
</dbReference>
<evidence type="ECO:0000256" key="2">
    <source>
        <dbReference type="ARBA" id="ARBA00005582"/>
    </source>
</evidence>
<dbReference type="Gene3D" id="3.90.79.10">
    <property type="entry name" value="Nucleoside Triphosphate Pyrophosphohydrolase"/>
    <property type="match status" value="1"/>
</dbReference>
<dbReference type="Pfam" id="PF00293">
    <property type="entry name" value="NUDIX"/>
    <property type="match status" value="1"/>
</dbReference>
<dbReference type="PRINTS" id="PR00502">
    <property type="entry name" value="NUDIXFAMILY"/>
</dbReference>
<dbReference type="InterPro" id="IPR020084">
    <property type="entry name" value="NUDIX_hydrolase_CS"/>
</dbReference>
<feature type="domain" description="Nudix hydrolase" evidence="7">
    <location>
        <begin position="43"/>
        <end position="186"/>
    </location>
</feature>
<protein>
    <submittedName>
        <fullName evidence="8">NUDIX domain-containing protein</fullName>
    </submittedName>
</protein>
<dbReference type="SUPFAM" id="SSF55811">
    <property type="entry name" value="Nudix"/>
    <property type="match status" value="1"/>
</dbReference>
<keyword evidence="4" id="KW-0460">Magnesium</keyword>
<dbReference type="PANTHER" id="PTHR43046:SF12">
    <property type="entry name" value="GDP-MANNOSE MANNOSYL HYDROLASE"/>
    <property type="match status" value="1"/>
</dbReference>
<comment type="similarity">
    <text evidence="2 5">Belongs to the Nudix hydrolase family.</text>
</comment>
<feature type="region of interest" description="Disordered" evidence="6">
    <location>
        <begin position="1"/>
        <end position="25"/>
    </location>
</feature>
<evidence type="ECO:0000256" key="6">
    <source>
        <dbReference type="SAM" id="MobiDB-lite"/>
    </source>
</evidence>
<gene>
    <name evidence="8" type="ORF">H9L22_01790</name>
</gene>
<dbReference type="KEGG" id="tdf:H9L22_01790"/>
<name>A0A7H0H6S8_9ACTN</name>
<evidence type="ECO:0000313" key="9">
    <source>
        <dbReference type="Proteomes" id="UP000516117"/>
    </source>
</evidence>
<evidence type="ECO:0000256" key="5">
    <source>
        <dbReference type="RuleBase" id="RU003476"/>
    </source>
</evidence>
<dbReference type="PROSITE" id="PS51462">
    <property type="entry name" value="NUDIX"/>
    <property type="match status" value="1"/>
</dbReference>
<keyword evidence="9" id="KW-1185">Reference proteome</keyword>
<evidence type="ECO:0000313" key="8">
    <source>
        <dbReference type="EMBL" id="QNP56244.1"/>
    </source>
</evidence>
<dbReference type="InterPro" id="IPR000086">
    <property type="entry name" value="NUDIX_hydrolase_dom"/>
</dbReference>
<comment type="cofactor">
    <cofactor evidence="1">
        <name>Mg(2+)</name>
        <dbReference type="ChEBI" id="CHEBI:18420"/>
    </cofactor>
</comment>
<reference evidence="8 9" key="1">
    <citation type="submission" date="2020-08" db="EMBL/GenBank/DDBJ databases">
        <title>Genome sequence of Tessaracoccus defluvii JCM 17540T.</title>
        <authorList>
            <person name="Hyun D.-W."/>
            <person name="Bae J.-W."/>
        </authorList>
    </citation>
    <scope>NUCLEOTIDE SEQUENCE [LARGE SCALE GENOMIC DNA]</scope>
    <source>
        <strain evidence="8 9">JCM 17540</strain>
    </source>
</reference>
<dbReference type="Proteomes" id="UP000516117">
    <property type="component" value="Chromosome"/>
</dbReference>
<dbReference type="EMBL" id="CP060789">
    <property type="protein sequence ID" value="QNP56244.1"/>
    <property type="molecule type" value="Genomic_DNA"/>
</dbReference>
<evidence type="ECO:0000256" key="3">
    <source>
        <dbReference type="ARBA" id="ARBA00022801"/>
    </source>
</evidence>
<dbReference type="InterPro" id="IPR015797">
    <property type="entry name" value="NUDIX_hydrolase-like_dom_sf"/>
</dbReference>